<accession>A0A7U2ESE8</accession>
<proteinExistence type="predicted"/>
<dbReference type="AlphaFoldDB" id="A0A7U2ESE8"/>
<dbReference type="EMBL" id="CP069024">
    <property type="protein sequence ID" value="QRC92231.1"/>
    <property type="molecule type" value="Genomic_DNA"/>
</dbReference>
<reference evidence="2" key="1">
    <citation type="journal article" date="2021" name="BMC Genomics">
        <title>Chromosome-level genome assembly and manually-curated proteome of model necrotroph Parastagonospora nodorum Sn15 reveals a genome-wide trove of candidate effector homologs, and redundancy of virulence-related functions within an accessory chromosome.</title>
        <authorList>
            <person name="Bertazzoni S."/>
            <person name="Jones D.A.B."/>
            <person name="Phan H.T."/>
            <person name="Tan K.-C."/>
            <person name="Hane J.K."/>
        </authorList>
    </citation>
    <scope>NUCLEOTIDE SEQUENCE [LARGE SCALE GENOMIC DNA]</scope>
    <source>
        <strain evidence="2">SN15 / ATCC MYA-4574 / FGSC 10173)</strain>
    </source>
</reference>
<dbReference type="KEGG" id="pno:SNOG_02374"/>
<organism evidence="1 2">
    <name type="scientific">Phaeosphaeria nodorum (strain SN15 / ATCC MYA-4574 / FGSC 10173)</name>
    <name type="common">Glume blotch fungus</name>
    <name type="synonym">Parastagonospora nodorum</name>
    <dbReference type="NCBI Taxonomy" id="321614"/>
    <lineage>
        <taxon>Eukaryota</taxon>
        <taxon>Fungi</taxon>
        <taxon>Dikarya</taxon>
        <taxon>Ascomycota</taxon>
        <taxon>Pezizomycotina</taxon>
        <taxon>Dothideomycetes</taxon>
        <taxon>Pleosporomycetidae</taxon>
        <taxon>Pleosporales</taxon>
        <taxon>Pleosporineae</taxon>
        <taxon>Phaeosphaeriaceae</taxon>
        <taxon>Parastagonospora</taxon>
    </lineage>
</organism>
<dbReference type="VEuPathDB" id="FungiDB:JI435_023740"/>
<evidence type="ECO:0000313" key="1">
    <source>
        <dbReference type="EMBL" id="QRC92231.1"/>
    </source>
</evidence>
<dbReference type="RefSeq" id="XP_001792981.1">
    <property type="nucleotide sequence ID" value="XM_001792929.1"/>
</dbReference>
<keyword evidence="2" id="KW-1185">Reference proteome</keyword>
<dbReference type="Proteomes" id="UP000663193">
    <property type="component" value="Chromosome 2"/>
</dbReference>
<evidence type="ECO:0000313" key="2">
    <source>
        <dbReference type="Proteomes" id="UP000663193"/>
    </source>
</evidence>
<name>A0A7U2ESE8_PHANO</name>
<gene>
    <name evidence="1" type="ORF">JI435_023740</name>
</gene>
<sequence>MSNPVEESKTSSECAPVPGTLKALSNAADARVLWTLCRSGRLDFNSRCAILGALAVSTARTKMFPLAERAVATVTCAVQDSIWVEPSQLIETDLLGRVLPAENATALSAVVAALEKAEGFLA</sequence>
<protein>
    <submittedName>
        <fullName evidence="1">Uncharacterized protein</fullName>
    </submittedName>
</protein>